<dbReference type="PROSITE" id="PS00143">
    <property type="entry name" value="INSULINASE"/>
    <property type="match status" value="1"/>
</dbReference>
<feature type="domain" description="Peptidase M16 C-terminal" evidence="6">
    <location>
        <begin position="248"/>
        <end position="426"/>
    </location>
</feature>
<dbReference type="SUPFAM" id="SSF63411">
    <property type="entry name" value="LuxS/MPP-like metallohydrolase"/>
    <property type="match status" value="2"/>
</dbReference>
<dbReference type="InterPro" id="IPR007863">
    <property type="entry name" value="Peptidase_M16_C"/>
</dbReference>
<dbReference type="Pfam" id="PF00675">
    <property type="entry name" value="Peptidase_M16"/>
    <property type="match status" value="2"/>
</dbReference>
<evidence type="ECO:0000259" key="5">
    <source>
        <dbReference type="Pfam" id="PF00675"/>
    </source>
</evidence>
<accession>A0A1X0YCB5</accession>
<dbReference type="AlphaFoldDB" id="A0A1X0YCB5"/>
<dbReference type="PANTHER" id="PTHR11851">
    <property type="entry name" value="METALLOPROTEASE"/>
    <property type="match status" value="1"/>
</dbReference>
<dbReference type="Proteomes" id="UP000193136">
    <property type="component" value="Unassembled WGS sequence"/>
</dbReference>
<comment type="cofactor">
    <cofactor evidence="1">
        <name>Zn(2+)</name>
        <dbReference type="ChEBI" id="CHEBI:29105"/>
    </cofactor>
</comment>
<protein>
    <submittedName>
        <fullName evidence="7">Peptidase M16</fullName>
    </submittedName>
</protein>
<feature type="signal peptide" evidence="4">
    <location>
        <begin position="1"/>
        <end position="24"/>
    </location>
</feature>
<dbReference type="InterPro" id="IPR050361">
    <property type="entry name" value="MPP/UQCRC_Complex"/>
</dbReference>
<dbReference type="OrthoDB" id="9811314at2"/>
<feature type="domain" description="Peptidase M16 N-terminal" evidence="5">
    <location>
        <begin position="147"/>
        <end position="240"/>
    </location>
</feature>
<dbReference type="RefSeq" id="WP_085009003.1">
    <property type="nucleotide sequence ID" value="NZ_NAAD01000002.1"/>
</dbReference>
<comment type="similarity">
    <text evidence="2 3">Belongs to the peptidase M16 family.</text>
</comment>
<dbReference type="Pfam" id="PF05193">
    <property type="entry name" value="Peptidase_M16_C"/>
    <property type="match status" value="1"/>
</dbReference>
<name>A0A1X0YCB5_9BACT</name>
<proteinExistence type="inferred from homology"/>
<gene>
    <name evidence="7" type="ORF">B5V00_01980</name>
</gene>
<dbReference type="PANTHER" id="PTHR11851:SF49">
    <property type="entry name" value="MITOCHONDRIAL-PROCESSING PEPTIDASE SUBUNIT ALPHA"/>
    <property type="match status" value="1"/>
</dbReference>
<keyword evidence="4" id="KW-0732">Signal</keyword>
<dbReference type="GO" id="GO:0004222">
    <property type="term" value="F:metalloendopeptidase activity"/>
    <property type="evidence" value="ECO:0007669"/>
    <property type="project" value="InterPro"/>
</dbReference>
<evidence type="ECO:0000256" key="2">
    <source>
        <dbReference type="ARBA" id="ARBA00007261"/>
    </source>
</evidence>
<dbReference type="InterPro" id="IPR011249">
    <property type="entry name" value="Metalloenz_LuxS/M16"/>
</dbReference>
<dbReference type="InterPro" id="IPR001431">
    <property type="entry name" value="Pept_M16_Zn_BS"/>
</dbReference>
<evidence type="ECO:0000313" key="7">
    <source>
        <dbReference type="EMBL" id="ORJ62851.1"/>
    </source>
</evidence>
<feature type="chain" id="PRO_5012687743" evidence="4">
    <location>
        <begin position="25"/>
        <end position="497"/>
    </location>
</feature>
<evidence type="ECO:0000256" key="3">
    <source>
        <dbReference type="RuleBase" id="RU004447"/>
    </source>
</evidence>
<dbReference type="Gene3D" id="3.30.830.10">
    <property type="entry name" value="Metalloenzyme, LuxS/M16 peptidase-like"/>
    <property type="match status" value="2"/>
</dbReference>
<reference evidence="7 8" key="1">
    <citation type="submission" date="2017-03" db="EMBL/GenBank/DDBJ databases">
        <title>Genome sequence of Geothermobacter sp. EPR-M, Deep-Sea Iron Reducer.</title>
        <authorList>
            <person name="Tully B."/>
            <person name="Savalia P."/>
            <person name="Abuyen K."/>
            <person name="Baughan C."/>
            <person name="Romero E."/>
            <person name="Ronkowski C."/>
            <person name="Torres B."/>
            <person name="Tremblay J."/>
            <person name="Trujillo A."/>
            <person name="Tyler M."/>
            <person name="Perez-Rodriguez I."/>
            <person name="Amend J."/>
        </authorList>
    </citation>
    <scope>NUCLEOTIDE SEQUENCE [LARGE SCALE GENOMIC DNA]</scope>
    <source>
        <strain evidence="7 8">EPR-M</strain>
    </source>
</reference>
<evidence type="ECO:0000256" key="1">
    <source>
        <dbReference type="ARBA" id="ARBA00001947"/>
    </source>
</evidence>
<sequence>MLRSTLLRLSTAFFILFLCSPSRAATLEDKVREHQFANGLRLLVVERHASPTFAAYLTIGVGAVDENSETRGVAHLLEHMLFKGTKTLGTTDYAAEKPLLDKITEVGGEIDRMKNDPGADRKRLKALREQLAELQKQHRRFVVKDEFSRIYAENGGTGYNAFTTKDSTTYLISLPSNKLELWALIESDRMKNAVLREFYTERDVIQEERRRSYESNPGGMLYETLIANAYTVHPYRNPIIGWHTDIANLTLAETREFHRRYYAPINTVIALVGDIDFDRAVAMVERYFGDIPPGTPVPPLAVVEPPQKGEKRIHIDFDAQPQMAIAYHKPTMPAREDYVFDLIDLILSGGPTSRLYKSLVQKQQLATSISTYGAPGARYANLFVISAAPRYPHTLKEVEQAIYTELERLAREPVSETELAKARNRLKVDHLQGMQSNNGLARSLTYFQTVAHDWRYLARYQQVISSITASEIMQVAKTYLTADNRTVVTLSKEETQP</sequence>
<dbReference type="STRING" id="1969733.B5V00_01980"/>
<dbReference type="EMBL" id="NAAD01000002">
    <property type="protein sequence ID" value="ORJ62851.1"/>
    <property type="molecule type" value="Genomic_DNA"/>
</dbReference>
<dbReference type="GO" id="GO:0046872">
    <property type="term" value="F:metal ion binding"/>
    <property type="evidence" value="ECO:0007669"/>
    <property type="project" value="InterPro"/>
</dbReference>
<evidence type="ECO:0000256" key="4">
    <source>
        <dbReference type="SAM" id="SignalP"/>
    </source>
</evidence>
<dbReference type="GO" id="GO:0006508">
    <property type="term" value="P:proteolysis"/>
    <property type="evidence" value="ECO:0007669"/>
    <property type="project" value="InterPro"/>
</dbReference>
<dbReference type="InterPro" id="IPR011765">
    <property type="entry name" value="Pept_M16_N"/>
</dbReference>
<evidence type="ECO:0000313" key="8">
    <source>
        <dbReference type="Proteomes" id="UP000193136"/>
    </source>
</evidence>
<organism evidence="7 8">
    <name type="scientific">Geothermobacter hydrogeniphilus</name>
    <dbReference type="NCBI Taxonomy" id="1969733"/>
    <lineage>
        <taxon>Bacteria</taxon>
        <taxon>Pseudomonadati</taxon>
        <taxon>Thermodesulfobacteriota</taxon>
        <taxon>Desulfuromonadia</taxon>
        <taxon>Desulfuromonadales</taxon>
        <taxon>Geothermobacteraceae</taxon>
        <taxon>Geothermobacter</taxon>
    </lineage>
</organism>
<feature type="domain" description="Peptidase M16 N-terminal" evidence="5">
    <location>
        <begin position="46"/>
        <end position="91"/>
    </location>
</feature>
<evidence type="ECO:0000259" key="6">
    <source>
        <dbReference type="Pfam" id="PF05193"/>
    </source>
</evidence>
<keyword evidence="8" id="KW-1185">Reference proteome</keyword>
<comment type="caution">
    <text evidence="7">The sequence shown here is derived from an EMBL/GenBank/DDBJ whole genome shotgun (WGS) entry which is preliminary data.</text>
</comment>